<gene>
    <name evidence="1" type="ORF">GTC17259_06760</name>
</gene>
<accession>A0AB33J6M1</accession>
<name>A0AB33J6M1_9BACT</name>
<evidence type="ECO:0000313" key="1">
    <source>
        <dbReference type="EMBL" id="BFO75626.1"/>
    </source>
</evidence>
<proteinExistence type="predicted"/>
<reference evidence="1" key="1">
    <citation type="submission" date="2024-07" db="EMBL/GenBank/DDBJ databases">
        <title>Complete genome sequence of Prevotella sp. YM-2024 GTC17259.</title>
        <authorList>
            <person name="Hayashi M."/>
            <person name="Muto Y."/>
            <person name="Tanaka K."/>
            <person name="Niwa H."/>
        </authorList>
    </citation>
    <scope>NUCLEOTIDE SEQUENCE</scope>
    <source>
        <strain evidence="1">GTC17259</strain>
    </source>
</reference>
<sequence>MLAEDKLGVVYKLRLLYNSGEELLKLIEMNGRGNNSLSRKGGKSDFLKRAVFHELVYKCSEENGLDLETILDEYAIVTGLIEKYRSAMAGKAWRKNAMAHCGRLMEMLVFNGESKADAPVELRRFCDSLDAENTLQLALAVLILLEALPRKMSTRQGDARNMRTKYEQVAEFFEKLCERNVLYERIPRLYLLQQALEDNEKALTRIRLIRLTCDVIGNLSILATTDQVALNGRWEEWNQLWPDLAGCWLGENHSQKTPDFWEVEELRNGYRFIHYLRKNGEEGILHQQHFTFTFHQNTESYVCILHPKSIDCWLNGKKLDEEDVTYQYFTLDNLEHPKEIFFDPFIYEVAWFQTKKLKRTELGLAELTKGIYKIIDDFEEYAYQFELCLEAITPQYIYIKDSLLGVSHCVSVEKYGLENCTLGDAIGIITRGQKRYLAFDNQMVYIELEQPWPTGNRMK</sequence>
<dbReference type="AlphaFoldDB" id="A0AB33J6M1"/>
<organism evidence="1">
    <name type="scientific">Prevotella sp. GTC17259</name>
    <dbReference type="NCBI Taxonomy" id="3236795"/>
    <lineage>
        <taxon>Bacteria</taxon>
        <taxon>Pseudomonadati</taxon>
        <taxon>Bacteroidota</taxon>
        <taxon>Bacteroidia</taxon>
        <taxon>Bacteroidales</taxon>
        <taxon>Prevotellaceae</taxon>
        <taxon>Prevotella</taxon>
    </lineage>
</organism>
<dbReference type="EMBL" id="AP035787">
    <property type="protein sequence ID" value="BFO75626.1"/>
    <property type="molecule type" value="Genomic_DNA"/>
</dbReference>
<protein>
    <submittedName>
        <fullName evidence="1">Uncharacterized protein</fullName>
    </submittedName>
</protein>